<dbReference type="OMA" id="VCNKYPR"/>
<dbReference type="OrthoDB" id="738517at2759"/>
<reference evidence="12" key="2">
    <citation type="journal article" date="2012" name="G3 (Bethesda)">
        <title>Pichia sorbitophila, an interspecies yeast hybrid reveals early steps of genome resolution following polyploidization.</title>
        <authorList>
            <person name="Leh Louis V."/>
            <person name="Despons L."/>
            <person name="Friedrich A."/>
            <person name="Martin T."/>
            <person name="Durrens P."/>
            <person name="Casaregola S."/>
            <person name="Neuveglise C."/>
            <person name="Fairhead C."/>
            <person name="Marck C."/>
            <person name="Cruz J.A."/>
            <person name="Straub M.L."/>
            <person name="Kugler V."/>
            <person name="Sacerdot C."/>
            <person name="Uzunov Z."/>
            <person name="Thierry A."/>
            <person name="Weiss S."/>
            <person name="Bleykasten C."/>
            <person name="De Montigny J."/>
            <person name="Jacques N."/>
            <person name="Jung P."/>
            <person name="Lemaire M."/>
            <person name="Mallet S."/>
            <person name="Morel G."/>
            <person name="Richard G.F."/>
            <person name="Sarkar A."/>
            <person name="Savel G."/>
            <person name="Schacherer J."/>
            <person name="Seret M.L."/>
            <person name="Talla E."/>
            <person name="Samson G."/>
            <person name="Jubin C."/>
            <person name="Poulain J."/>
            <person name="Vacherie B."/>
            <person name="Barbe V."/>
            <person name="Pelletier E."/>
            <person name="Sherman D.J."/>
            <person name="Westhof E."/>
            <person name="Weissenbach J."/>
            <person name="Baret P.V."/>
            <person name="Wincker P."/>
            <person name="Gaillardin C."/>
            <person name="Dujon B."/>
            <person name="Souciet J.L."/>
        </authorList>
    </citation>
    <scope>NUCLEOTIDE SEQUENCE [LARGE SCALE GENOMIC DNA]</scope>
    <source>
        <strain evidence="12">ATCC MYA-4447 / BCRC 22081 / CBS 7064 / NBRC 10061 / NRRL Y-12695</strain>
    </source>
</reference>
<comment type="catalytic activity">
    <reaction evidence="6">
        <text>cytidine + ATP = CMP + ADP + H(+)</text>
        <dbReference type="Rhea" id="RHEA:24674"/>
        <dbReference type="ChEBI" id="CHEBI:15378"/>
        <dbReference type="ChEBI" id="CHEBI:17562"/>
        <dbReference type="ChEBI" id="CHEBI:30616"/>
        <dbReference type="ChEBI" id="CHEBI:60377"/>
        <dbReference type="ChEBI" id="CHEBI:456216"/>
        <dbReference type="EC" id="2.7.1.48"/>
    </reaction>
</comment>
<feature type="domain" description="Phosphoribulokinase/uridine kinase" evidence="8">
    <location>
        <begin position="54"/>
        <end position="241"/>
    </location>
</feature>
<evidence type="ECO:0000259" key="9">
    <source>
        <dbReference type="Pfam" id="PF14681"/>
    </source>
</evidence>
<dbReference type="AlphaFoldDB" id="G8YH11"/>
<keyword evidence="5 6" id="KW-0418">Kinase</keyword>
<dbReference type="FunFam" id="3.40.50.300:FF:000339">
    <property type="entry name" value="Uridine kinase"/>
    <property type="match status" value="1"/>
</dbReference>
<dbReference type="Gene3D" id="3.40.50.300">
    <property type="entry name" value="P-loop containing nucleotide triphosphate hydrolases"/>
    <property type="match status" value="1"/>
</dbReference>
<feature type="domain" description="Phosphoribosyltransferase" evidence="9">
    <location>
        <begin position="288"/>
        <end position="469"/>
    </location>
</feature>
<evidence type="ECO:0000256" key="3">
    <source>
        <dbReference type="ARBA" id="ARBA00022679"/>
    </source>
</evidence>
<dbReference type="InterPro" id="IPR000836">
    <property type="entry name" value="PRTase_dom"/>
</dbReference>
<organism evidence="11 12">
    <name type="scientific">Pichia sorbitophila (strain ATCC MYA-4447 / BCRC 22081 / CBS 7064 / NBRC 10061 / NRRL Y-12695)</name>
    <name type="common">Hybrid yeast</name>
    <dbReference type="NCBI Taxonomy" id="559304"/>
    <lineage>
        <taxon>Eukaryota</taxon>
        <taxon>Fungi</taxon>
        <taxon>Dikarya</taxon>
        <taxon>Ascomycota</taxon>
        <taxon>Saccharomycotina</taxon>
        <taxon>Pichiomycetes</taxon>
        <taxon>Debaryomycetaceae</taxon>
        <taxon>Millerozyma</taxon>
    </lineage>
</organism>
<dbReference type="SUPFAM" id="SSF53271">
    <property type="entry name" value="PRTase-like"/>
    <property type="match status" value="1"/>
</dbReference>
<dbReference type="InterPro" id="IPR006083">
    <property type="entry name" value="PRK/URK"/>
</dbReference>
<dbReference type="UniPathway" id="UPA00579">
    <property type="reaction ID" value="UER00640"/>
</dbReference>
<dbReference type="STRING" id="559304.G8YH11"/>
<comment type="pathway">
    <text evidence="2 6">Pyrimidine metabolism; CTP biosynthesis via salvage pathway; CTP from cytidine: step 1/3.</text>
</comment>
<feature type="region of interest" description="Disordered" evidence="7">
    <location>
        <begin position="1"/>
        <end position="26"/>
    </location>
</feature>
<sequence>MESKRGRSRTRISPYHDNDSSFFRSSSKLQEERDSLTDSSELNSYIPPWTVPYIIGVAGYSASGKTSISQKIISEINQPWTVLLSLDNFYKPLSKEERKLAFENEFDFDTPSSLDLDLLVEVIKSLKNGKKTEIPIYSFVKHDRTSKTATIYGANVIIIEGIYALYDQRLLDLMDIKIYVDTDLDVCLSRRLTRDILYRGRDLSGALKQWEKFVKPDAVRYVYPTINAADLVIPRGLDNTIAIDLMIKHIQKQLAMKSQQHLLMLKNLRIYSDFDIKEYPNAQLLPVNNQTRVLFSSLFCKETNRPDFVFTFDRLATLIIERAIDFLTNYEDITVKTASGYSFSGLKPRDEIIAVNIIRSGDCFMNSVKKTIPEVLIGKLLILSDTHTGEPQLHMDSLPPSIEGSNKKVLLFDAHVISGAALIMAVKVLVDHGVKLENIVFCCCLCTEIGLRRILKVFPSVKMVIGKLSNMDDHNKFYEDDRENLRDTDWPFRTRFIDSLYFGT</sequence>
<dbReference type="Gene3D" id="3.40.50.2020">
    <property type="match status" value="1"/>
</dbReference>
<dbReference type="HOGENOM" id="CLU_021278_0_2_1"/>
<feature type="compositionally biased region" description="Basic residues" evidence="7">
    <location>
        <begin position="1"/>
        <end position="10"/>
    </location>
</feature>
<dbReference type="Pfam" id="PF14681">
    <property type="entry name" value="UPRTase"/>
    <property type="match status" value="1"/>
</dbReference>
<dbReference type="EMBL" id="FO082052">
    <property type="protein sequence ID" value="CCE80713.1"/>
    <property type="molecule type" value="Genomic_DNA"/>
</dbReference>
<comment type="catalytic activity">
    <reaction evidence="6">
        <text>uridine + ATP = UMP + ADP + H(+)</text>
        <dbReference type="Rhea" id="RHEA:16825"/>
        <dbReference type="ChEBI" id="CHEBI:15378"/>
        <dbReference type="ChEBI" id="CHEBI:16704"/>
        <dbReference type="ChEBI" id="CHEBI:30616"/>
        <dbReference type="ChEBI" id="CHEBI:57865"/>
        <dbReference type="ChEBI" id="CHEBI:456216"/>
        <dbReference type="EC" id="2.7.1.48"/>
    </reaction>
</comment>
<dbReference type="GO" id="GO:0044206">
    <property type="term" value="P:UMP salvage"/>
    <property type="evidence" value="ECO:0007669"/>
    <property type="project" value="UniProtKB-UniPathway"/>
</dbReference>
<evidence type="ECO:0000256" key="4">
    <source>
        <dbReference type="ARBA" id="ARBA00022741"/>
    </source>
</evidence>
<evidence type="ECO:0000313" key="12">
    <source>
        <dbReference type="Proteomes" id="UP000005222"/>
    </source>
</evidence>
<keyword evidence="3 6" id="KW-0808">Transferase</keyword>
<gene>
    <name evidence="11" type="primary">Piso0_003041</name>
    <name evidence="10" type="ORF">GNLVRS01_PISO0G03592g</name>
    <name evidence="11" type="ORF">GNLVRS01_PISO0H03593g</name>
</gene>
<dbReference type="UniPathway" id="UPA00574">
    <property type="reaction ID" value="UER00637"/>
</dbReference>
<dbReference type="Proteomes" id="UP000005222">
    <property type="component" value="Chromosome H"/>
</dbReference>
<dbReference type="GO" id="GO:0004849">
    <property type="term" value="F:uridine kinase activity"/>
    <property type="evidence" value="ECO:0007669"/>
    <property type="project" value="UniProtKB-EC"/>
</dbReference>
<dbReference type="NCBIfam" id="TIGR00235">
    <property type="entry name" value="udk"/>
    <property type="match status" value="1"/>
</dbReference>
<dbReference type="NCBIfam" id="NF004018">
    <property type="entry name" value="PRK05480.1"/>
    <property type="match status" value="1"/>
</dbReference>
<comment type="similarity">
    <text evidence="6">Belongs to the uridine kinase family.</text>
</comment>
<evidence type="ECO:0000259" key="8">
    <source>
        <dbReference type="Pfam" id="PF00485"/>
    </source>
</evidence>
<dbReference type="FunCoup" id="G8YH11">
    <property type="interactions" value="1345"/>
</dbReference>
<evidence type="ECO:0000256" key="5">
    <source>
        <dbReference type="ARBA" id="ARBA00022777"/>
    </source>
</evidence>
<dbReference type="CDD" id="cd02023">
    <property type="entry name" value="UMPK"/>
    <property type="match status" value="1"/>
</dbReference>
<protein>
    <recommendedName>
        <fullName evidence="6">Uridine kinase</fullName>
        <ecNumber evidence="6">2.7.1.48</ecNumber>
    </recommendedName>
</protein>
<evidence type="ECO:0000256" key="6">
    <source>
        <dbReference type="RuleBase" id="RU003825"/>
    </source>
</evidence>
<dbReference type="Pfam" id="PF00485">
    <property type="entry name" value="PRK"/>
    <property type="match status" value="1"/>
</dbReference>
<name>G8YH11_PICSO</name>
<evidence type="ECO:0000313" key="10">
    <source>
        <dbReference type="EMBL" id="CCE79948.1"/>
    </source>
</evidence>
<evidence type="ECO:0000256" key="7">
    <source>
        <dbReference type="SAM" id="MobiDB-lite"/>
    </source>
</evidence>
<dbReference type="InterPro" id="IPR029057">
    <property type="entry name" value="PRTase-like"/>
</dbReference>
<dbReference type="SUPFAM" id="SSF52540">
    <property type="entry name" value="P-loop containing nucleoside triphosphate hydrolases"/>
    <property type="match status" value="1"/>
</dbReference>
<dbReference type="PRINTS" id="PR00988">
    <property type="entry name" value="URIDINKINASE"/>
</dbReference>
<dbReference type="GO" id="GO:0044211">
    <property type="term" value="P:CTP salvage"/>
    <property type="evidence" value="ECO:0007669"/>
    <property type="project" value="UniProtKB-UniPathway"/>
</dbReference>
<proteinExistence type="inferred from homology"/>
<dbReference type="InterPro" id="IPR000764">
    <property type="entry name" value="Uridine_kinase-like"/>
</dbReference>
<keyword evidence="4 6" id="KW-0547">Nucleotide-binding</keyword>
<comment type="pathway">
    <text evidence="1 6">Pyrimidine metabolism; UMP biosynthesis via salvage pathway; UMP from uridine: step 1/1.</text>
</comment>
<keyword evidence="6" id="KW-0067">ATP-binding</keyword>
<dbReference type="InParanoid" id="G8YH11"/>
<keyword evidence="12" id="KW-1185">Reference proteome</keyword>
<accession>G8YH11</accession>
<dbReference type="PANTHER" id="PTHR10285">
    <property type="entry name" value="URIDINE KINASE"/>
    <property type="match status" value="1"/>
</dbReference>
<dbReference type="EC" id="2.7.1.48" evidence="6"/>
<dbReference type="InterPro" id="IPR027417">
    <property type="entry name" value="P-loop_NTPase"/>
</dbReference>
<dbReference type="eggNOG" id="KOG4203">
    <property type="taxonomic scope" value="Eukaryota"/>
</dbReference>
<dbReference type="GO" id="GO:0005524">
    <property type="term" value="F:ATP binding"/>
    <property type="evidence" value="ECO:0007669"/>
    <property type="project" value="UniProtKB-KW"/>
</dbReference>
<evidence type="ECO:0000256" key="1">
    <source>
        <dbReference type="ARBA" id="ARBA00004690"/>
    </source>
</evidence>
<evidence type="ECO:0000256" key="2">
    <source>
        <dbReference type="ARBA" id="ARBA00004784"/>
    </source>
</evidence>
<dbReference type="Proteomes" id="UP000005222">
    <property type="component" value="Chromosome G"/>
</dbReference>
<reference evidence="11" key="1">
    <citation type="submission" date="2011-10" db="EMBL/GenBank/DDBJ databases">
        <authorList>
            <person name="Genoscope - CEA"/>
        </authorList>
    </citation>
    <scope>NUCLEOTIDE SEQUENCE</scope>
</reference>
<evidence type="ECO:0000313" key="11">
    <source>
        <dbReference type="EMBL" id="CCE80713.1"/>
    </source>
</evidence>
<dbReference type="EMBL" id="FO082053">
    <property type="protein sequence ID" value="CCE79948.1"/>
    <property type="molecule type" value="Genomic_DNA"/>
</dbReference>